<sequence length="616" mass="69361">MKKEKRNKLLAVFLVMVMAILLLSGCGGKRAEKEDAETITVYLWSTNLYEKYAPYIQEQLPDINIEFVVGNNDLDFYKFLDENGGLPDIITCCRFSLHDASSLKDSLMDLSTTNAAGAVYDTYLNNFRNEDGSINWLPVCADAHGFVVNKDLFEKYDIPLPTDYESFVSACEAFDKVGIRGFTADYYYDYTCMETLQGLSASELSSADGRRWRTTYSDPDHTVKEGLDNTVWPAAFERMERFIRDTGLNRDDLDLNYDNVVELFKSGKLAMYFGSSSGVKMFQDQGIHTTFLPFFQENGEKWLMTTPYFQVALNRDLAQDETRRKKAMKVLDTMLSEDAQNQILYDGQDLLSYSQDVDIHLTEYLKDVKPVIEENHMYIRIASNDFFSISKDVVSKMIAGEYDAGQAYQSFNTQLLNQQTISEDILLDSQKFYSNRFHASGGNAAYSVMANTLRGVYGTDVLIATGNSFTGNVLKAGYTKKMAGSMIMPNGLLAYSSKMSGAELKETVRNFVEGYEGGFIPFNSGSLPVVSGISVEIRETDDGYTLSKVMKDGKKVQDNDMFTVTCLTIPKHMENYPVEDNIVFDRGDTSVKDTWIGYISDGDAVLAEPEDYVALR</sequence>
<reference evidence="6 7" key="1">
    <citation type="submission" date="2018-03" db="EMBL/GenBank/DDBJ databases">
        <title>Lachnoclostridium SNUG30386 gen.nov., sp.nov., isolated from human faeces.</title>
        <authorList>
            <person name="Seo B."/>
            <person name="Jeon K."/>
            <person name="Ko G."/>
        </authorList>
    </citation>
    <scope>NUCLEOTIDE SEQUENCE [LARGE SCALE GENOMIC DNA]</scope>
    <source>
        <strain evidence="6 7">SNUG30386</strain>
    </source>
</reference>
<keyword evidence="3" id="KW-0472">Membrane</keyword>
<keyword evidence="5" id="KW-0449">Lipoprotein</keyword>
<dbReference type="InterPro" id="IPR036907">
    <property type="entry name" value="5'-Nucleotdase_C_sf"/>
</dbReference>
<dbReference type="Pfam" id="PF01547">
    <property type="entry name" value="SBP_bac_1"/>
    <property type="match status" value="1"/>
</dbReference>
<organism evidence="6 7">
    <name type="scientific">Clostridium fessum</name>
    <dbReference type="NCBI Taxonomy" id="2126740"/>
    <lineage>
        <taxon>Bacteria</taxon>
        <taxon>Bacillati</taxon>
        <taxon>Bacillota</taxon>
        <taxon>Clostridia</taxon>
        <taxon>Eubacteriales</taxon>
        <taxon>Clostridiaceae</taxon>
        <taxon>Clostridium</taxon>
    </lineage>
</organism>
<evidence type="ECO:0000256" key="5">
    <source>
        <dbReference type="ARBA" id="ARBA00023288"/>
    </source>
</evidence>
<dbReference type="InterPro" id="IPR006059">
    <property type="entry name" value="SBP"/>
</dbReference>
<dbReference type="PANTHER" id="PTHR43649:SF33">
    <property type="entry name" value="POLYGALACTURONAN_RHAMNOGALACTURONAN-BINDING PROTEIN YTCQ"/>
    <property type="match status" value="1"/>
</dbReference>
<dbReference type="PROSITE" id="PS51257">
    <property type="entry name" value="PROKAR_LIPOPROTEIN"/>
    <property type="match status" value="1"/>
</dbReference>
<protein>
    <submittedName>
        <fullName evidence="6">ABC transporter substrate-binding protein</fullName>
    </submittedName>
</protein>
<dbReference type="AlphaFoldDB" id="A0A2T3FLJ9"/>
<evidence type="ECO:0000256" key="4">
    <source>
        <dbReference type="ARBA" id="ARBA00023139"/>
    </source>
</evidence>
<dbReference type="GO" id="GO:0016787">
    <property type="term" value="F:hydrolase activity"/>
    <property type="evidence" value="ECO:0007669"/>
    <property type="project" value="InterPro"/>
</dbReference>
<keyword evidence="7" id="KW-1185">Reference proteome</keyword>
<dbReference type="InterPro" id="IPR050490">
    <property type="entry name" value="Bact_solute-bd_prot1"/>
</dbReference>
<dbReference type="GO" id="GO:0009166">
    <property type="term" value="P:nucleotide catabolic process"/>
    <property type="evidence" value="ECO:0007669"/>
    <property type="project" value="InterPro"/>
</dbReference>
<dbReference type="EMBL" id="PYLO01000005">
    <property type="protein sequence ID" value="PST36157.1"/>
    <property type="molecule type" value="Genomic_DNA"/>
</dbReference>
<dbReference type="Gene3D" id="3.90.780.10">
    <property type="entry name" value="5'-Nucleotidase, C-terminal domain"/>
    <property type="match status" value="1"/>
</dbReference>
<dbReference type="SUPFAM" id="SSF53850">
    <property type="entry name" value="Periplasmic binding protein-like II"/>
    <property type="match status" value="1"/>
</dbReference>
<accession>A0A2T3FLJ9</accession>
<proteinExistence type="predicted"/>
<dbReference type="RefSeq" id="WP_107001582.1">
    <property type="nucleotide sequence ID" value="NZ_DBFVRN010000038.1"/>
</dbReference>
<name>A0A2T3FLJ9_9CLOT</name>
<dbReference type="Gene3D" id="3.40.190.10">
    <property type="entry name" value="Periplasmic binding protein-like II"/>
    <property type="match status" value="1"/>
</dbReference>
<evidence type="ECO:0000256" key="2">
    <source>
        <dbReference type="ARBA" id="ARBA00022729"/>
    </source>
</evidence>
<evidence type="ECO:0000313" key="6">
    <source>
        <dbReference type="EMBL" id="PST36157.1"/>
    </source>
</evidence>
<evidence type="ECO:0000256" key="1">
    <source>
        <dbReference type="ARBA" id="ARBA00022475"/>
    </source>
</evidence>
<keyword evidence="2" id="KW-0732">Signal</keyword>
<dbReference type="SUPFAM" id="SSF55816">
    <property type="entry name" value="5'-nucleotidase (syn. UDP-sugar hydrolase), C-terminal domain"/>
    <property type="match status" value="1"/>
</dbReference>
<dbReference type="Proteomes" id="UP000241048">
    <property type="component" value="Unassembled WGS sequence"/>
</dbReference>
<keyword evidence="1" id="KW-1003">Cell membrane</keyword>
<keyword evidence="4" id="KW-0564">Palmitate</keyword>
<evidence type="ECO:0000313" key="7">
    <source>
        <dbReference type="Proteomes" id="UP000241048"/>
    </source>
</evidence>
<gene>
    <name evidence="6" type="ORF">C7U56_13050</name>
</gene>
<comment type="caution">
    <text evidence="6">The sequence shown here is derived from an EMBL/GenBank/DDBJ whole genome shotgun (WGS) entry which is preliminary data.</text>
</comment>
<evidence type="ECO:0000256" key="3">
    <source>
        <dbReference type="ARBA" id="ARBA00023136"/>
    </source>
</evidence>
<dbReference type="PANTHER" id="PTHR43649">
    <property type="entry name" value="ARABINOSE-BINDING PROTEIN-RELATED"/>
    <property type="match status" value="1"/>
</dbReference>